<dbReference type="AlphaFoldDB" id="A0A839EDW4"/>
<dbReference type="GO" id="GO:0016791">
    <property type="term" value="F:phosphatase activity"/>
    <property type="evidence" value="ECO:0007669"/>
    <property type="project" value="TreeGrafter"/>
</dbReference>
<gene>
    <name evidence="3" type="ORF">FHW16_000611</name>
</gene>
<feature type="active site" description="Proton donor/acceptor" evidence="1">
    <location>
        <position position="85"/>
    </location>
</feature>
<dbReference type="EC" id="5.4.2.12" evidence="3"/>
<evidence type="ECO:0000256" key="2">
    <source>
        <dbReference type="PIRSR" id="PIRSR613078-2"/>
    </source>
</evidence>
<dbReference type="Pfam" id="PF00300">
    <property type="entry name" value="His_Phos_1"/>
    <property type="match status" value="1"/>
</dbReference>
<organism evidence="3 4">
    <name type="scientific">Phyllobacterium myrsinacearum</name>
    <dbReference type="NCBI Taxonomy" id="28101"/>
    <lineage>
        <taxon>Bacteria</taxon>
        <taxon>Pseudomonadati</taxon>
        <taxon>Pseudomonadota</taxon>
        <taxon>Alphaproteobacteria</taxon>
        <taxon>Hyphomicrobiales</taxon>
        <taxon>Phyllobacteriaceae</taxon>
        <taxon>Phyllobacterium</taxon>
    </lineage>
</organism>
<protein>
    <submittedName>
        <fullName evidence="3">Putative phosphoglycerate mutase</fullName>
        <ecNumber evidence="3">5.4.2.12</ecNumber>
    </submittedName>
</protein>
<dbReference type="InterPro" id="IPR013078">
    <property type="entry name" value="His_Pase_superF_clade-1"/>
</dbReference>
<dbReference type="Proteomes" id="UP000549052">
    <property type="component" value="Unassembled WGS sequence"/>
</dbReference>
<keyword evidence="4" id="KW-1185">Reference proteome</keyword>
<dbReference type="RefSeq" id="WP_182547662.1">
    <property type="nucleotide sequence ID" value="NZ_JACGXN010000001.1"/>
</dbReference>
<dbReference type="PANTHER" id="PTHR48100">
    <property type="entry name" value="BROAD-SPECIFICITY PHOSPHATASE YOR283W-RELATED"/>
    <property type="match status" value="1"/>
</dbReference>
<dbReference type="CDD" id="cd07067">
    <property type="entry name" value="HP_PGM_like"/>
    <property type="match status" value="1"/>
</dbReference>
<evidence type="ECO:0000313" key="4">
    <source>
        <dbReference type="Proteomes" id="UP000549052"/>
    </source>
</evidence>
<dbReference type="EMBL" id="JACGXN010000001">
    <property type="protein sequence ID" value="MBA8876929.1"/>
    <property type="molecule type" value="Genomic_DNA"/>
</dbReference>
<dbReference type="Gene3D" id="3.40.50.1240">
    <property type="entry name" value="Phosphoglycerate mutase-like"/>
    <property type="match status" value="1"/>
</dbReference>
<feature type="binding site" evidence="2">
    <location>
        <position position="61"/>
    </location>
    <ligand>
        <name>substrate</name>
    </ligand>
</feature>
<evidence type="ECO:0000256" key="1">
    <source>
        <dbReference type="PIRSR" id="PIRSR613078-1"/>
    </source>
</evidence>
<reference evidence="3 4" key="1">
    <citation type="submission" date="2020-07" db="EMBL/GenBank/DDBJ databases">
        <title>Genomic Encyclopedia of Type Strains, Phase IV (KMG-V): Genome sequencing to study the core and pangenomes of soil and plant-associated prokaryotes.</title>
        <authorList>
            <person name="Whitman W."/>
        </authorList>
    </citation>
    <scope>NUCLEOTIDE SEQUENCE [LARGE SCALE GENOMIC DNA]</scope>
    <source>
        <strain evidence="3 4">AN3</strain>
    </source>
</reference>
<dbReference type="InterPro" id="IPR050275">
    <property type="entry name" value="PGM_Phosphatase"/>
</dbReference>
<sequence length="206" mass="22974">MKNLFVVTHTESVHHTEGLVGGWYDSALTPKGQHDAGLIAKRLKVFVGDAPVELFSSDLIRASQTADFVSRTFAVKTVLTPELREMSYGIAEGKPQAWLHQRNISAPADNRLDHRGGLDGAETKREFATRIYQAMDMIVGRPCETQIIVTHGFALTFVVAAWIKMPIDAVGYMDLRVQSGSITHLREDEYWQSRTVMMLGDISHFG</sequence>
<name>A0A839EDW4_9HYPH</name>
<comment type="caution">
    <text evidence="3">The sequence shown here is derived from an EMBL/GenBank/DDBJ whole genome shotgun (WGS) entry which is preliminary data.</text>
</comment>
<accession>A0A839EDW4</accession>
<dbReference type="GO" id="GO:0004619">
    <property type="term" value="F:phosphoglycerate mutase activity"/>
    <property type="evidence" value="ECO:0007669"/>
    <property type="project" value="UniProtKB-EC"/>
</dbReference>
<feature type="active site" description="Tele-phosphohistidine intermediate" evidence="1">
    <location>
        <position position="9"/>
    </location>
</feature>
<dbReference type="GO" id="GO:0005737">
    <property type="term" value="C:cytoplasm"/>
    <property type="evidence" value="ECO:0007669"/>
    <property type="project" value="TreeGrafter"/>
</dbReference>
<dbReference type="SMART" id="SM00855">
    <property type="entry name" value="PGAM"/>
    <property type="match status" value="1"/>
</dbReference>
<dbReference type="PANTHER" id="PTHR48100:SF1">
    <property type="entry name" value="HISTIDINE PHOSPHATASE FAMILY PROTEIN-RELATED"/>
    <property type="match status" value="1"/>
</dbReference>
<evidence type="ECO:0000313" key="3">
    <source>
        <dbReference type="EMBL" id="MBA8876929.1"/>
    </source>
</evidence>
<feature type="binding site" evidence="2">
    <location>
        <begin position="85"/>
        <end position="88"/>
    </location>
    <ligand>
        <name>substrate</name>
    </ligand>
</feature>
<keyword evidence="3" id="KW-0413">Isomerase</keyword>
<proteinExistence type="predicted"/>
<dbReference type="SUPFAM" id="SSF53254">
    <property type="entry name" value="Phosphoglycerate mutase-like"/>
    <property type="match status" value="1"/>
</dbReference>
<dbReference type="InterPro" id="IPR029033">
    <property type="entry name" value="His_PPase_superfam"/>
</dbReference>